<dbReference type="Pfam" id="PF00664">
    <property type="entry name" value="ABC_membrane"/>
    <property type="match status" value="2"/>
</dbReference>
<dbReference type="Proteomes" id="UP000807504">
    <property type="component" value="Unassembled WGS sequence"/>
</dbReference>
<feature type="transmembrane region" description="Helical" evidence="17">
    <location>
        <begin position="428"/>
        <end position="450"/>
    </location>
</feature>
<accession>A0A8T0EEF8</accession>
<evidence type="ECO:0000256" key="15">
    <source>
        <dbReference type="ARBA" id="ARBA00047523"/>
    </source>
</evidence>
<evidence type="ECO:0000259" key="19">
    <source>
        <dbReference type="PROSITE" id="PS50929"/>
    </source>
</evidence>
<reference evidence="20" key="2">
    <citation type="submission" date="2020-06" db="EMBL/GenBank/DDBJ databases">
        <authorList>
            <person name="Sheffer M."/>
        </authorList>
    </citation>
    <scope>NUCLEOTIDE SEQUENCE</scope>
</reference>
<dbReference type="GO" id="GO:0015431">
    <property type="term" value="F:ABC-type glutathione S-conjugate transporter activity"/>
    <property type="evidence" value="ECO:0007669"/>
    <property type="project" value="UniProtKB-EC"/>
</dbReference>
<keyword evidence="9" id="KW-0547">Nucleotide-binding</keyword>
<dbReference type="InterPro" id="IPR005292">
    <property type="entry name" value="MRP"/>
</dbReference>
<feature type="domain" description="ABC transporter" evidence="18">
    <location>
        <begin position="631"/>
        <end position="875"/>
    </location>
</feature>
<feature type="compositionally biased region" description="Basic and acidic residues" evidence="16">
    <location>
        <begin position="956"/>
        <end position="979"/>
    </location>
</feature>
<evidence type="ECO:0000313" key="21">
    <source>
        <dbReference type="Proteomes" id="UP000807504"/>
    </source>
</evidence>
<dbReference type="SUPFAM" id="SSF52540">
    <property type="entry name" value="P-loop containing nucleoside triphosphate hydrolases"/>
    <property type="match status" value="2"/>
</dbReference>
<feature type="transmembrane region" description="Helical" evidence="17">
    <location>
        <begin position="65"/>
        <end position="88"/>
    </location>
</feature>
<keyword evidence="13 17" id="KW-0472">Membrane</keyword>
<feature type="region of interest" description="Disordered" evidence="16">
    <location>
        <begin position="912"/>
        <end position="984"/>
    </location>
</feature>
<feature type="transmembrane region" description="Helical" evidence="17">
    <location>
        <begin position="1272"/>
        <end position="1292"/>
    </location>
</feature>
<dbReference type="FunFam" id="3.40.50.300:FF:000074">
    <property type="entry name" value="Multidrug resistance-associated protein 5 isoform 1"/>
    <property type="match status" value="1"/>
</dbReference>
<feature type="transmembrane region" description="Helical" evidence="17">
    <location>
        <begin position="100"/>
        <end position="119"/>
    </location>
</feature>
<evidence type="ECO:0000256" key="1">
    <source>
        <dbReference type="ARBA" id="ARBA00004128"/>
    </source>
</evidence>
<name>A0A8T0EEF8_ARGBR</name>
<evidence type="ECO:0000256" key="7">
    <source>
        <dbReference type="ARBA" id="ARBA00022692"/>
    </source>
</evidence>
<dbReference type="GO" id="GO:0005886">
    <property type="term" value="C:plasma membrane"/>
    <property type="evidence" value="ECO:0007669"/>
    <property type="project" value="UniProtKB-SubCell"/>
</dbReference>
<dbReference type="CDD" id="cd18595">
    <property type="entry name" value="ABC_6TM_MRP1_2_3_6_D1_like"/>
    <property type="match status" value="1"/>
</dbReference>
<dbReference type="InterPro" id="IPR003593">
    <property type="entry name" value="AAA+_ATPase"/>
</dbReference>
<dbReference type="PROSITE" id="PS00211">
    <property type="entry name" value="ABC_TRANSPORTER_1"/>
    <property type="match status" value="2"/>
</dbReference>
<keyword evidence="12 17" id="KW-1133">Transmembrane helix</keyword>
<dbReference type="GO" id="GO:0000323">
    <property type="term" value="C:lytic vacuole"/>
    <property type="evidence" value="ECO:0007669"/>
    <property type="project" value="UniProtKB-ARBA"/>
</dbReference>
<dbReference type="CDD" id="cd03250">
    <property type="entry name" value="ABCC_MRP_domain1"/>
    <property type="match status" value="1"/>
</dbReference>
<feature type="transmembrane region" description="Helical" evidence="17">
    <location>
        <begin position="1249"/>
        <end position="1265"/>
    </location>
</feature>
<evidence type="ECO:0000256" key="5">
    <source>
        <dbReference type="ARBA" id="ARBA00022475"/>
    </source>
</evidence>
<dbReference type="InterPro" id="IPR017871">
    <property type="entry name" value="ABC_transporter-like_CS"/>
</dbReference>
<evidence type="ECO:0000259" key="18">
    <source>
        <dbReference type="PROSITE" id="PS50893"/>
    </source>
</evidence>
<feature type="transmembrane region" description="Helical" evidence="17">
    <location>
        <begin position="317"/>
        <end position="338"/>
    </location>
</feature>
<dbReference type="PANTHER" id="PTHR24223">
    <property type="entry name" value="ATP-BINDING CASSETTE SUB-FAMILY C"/>
    <property type="match status" value="1"/>
</dbReference>
<keyword evidence="4" id="KW-0813">Transport</keyword>
<proteinExistence type="inferred from homology"/>
<comment type="catalytic activity">
    <reaction evidence="15">
        <text>leukotriene C4(in) + ATP + H2O = leukotriene C4(out) + ADP + phosphate + H(+)</text>
        <dbReference type="Rhea" id="RHEA:38963"/>
        <dbReference type="ChEBI" id="CHEBI:15377"/>
        <dbReference type="ChEBI" id="CHEBI:15378"/>
        <dbReference type="ChEBI" id="CHEBI:30616"/>
        <dbReference type="ChEBI" id="CHEBI:43474"/>
        <dbReference type="ChEBI" id="CHEBI:57973"/>
        <dbReference type="ChEBI" id="CHEBI:456216"/>
    </reaction>
    <physiologicalReaction direction="left-to-right" evidence="15">
        <dbReference type="Rhea" id="RHEA:38964"/>
    </physiologicalReaction>
</comment>
<evidence type="ECO:0000256" key="17">
    <source>
        <dbReference type="SAM" id="Phobius"/>
    </source>
</evidence>
<dbReference type="GO" id="GO:0016887">
    <property type="term" value="F:ATP hydrolysis activity"/>
    <property type="evidence" value="ECO:0007669"/>
    <property type="project" value="InterPro"/>
</dbReference>
<feature type="transmembrane region" description="Helical" evidence="17">
    <location>
        <begin position="350"/>
        <end position="371"/>
    </location>
</feature>
<evidence type="ECO:0000256" key="4">
    <source>
        <dbReference type="ARBA" id="ARBA00022448"/>
    </source>
</evidence>
<dbReference type="InterPro" id="IPR050173">
    <property type="entry name" value="ABC_transporter_C-like"/>
</dbReference>
<feature type="transmembrane region" description="Helical" evidence="17">
    <location>
        <begin position="582"/>
        <end position="602"/>
    </location>
</feature>
<feature type="transmembrane region" description="Helical" evidence="17">
    <location>
        <begin position="126"/>
        <end position="147"/>
    </location>
</feature>
<dbReference type="FunFam" id="1.20.1560.10:FF:000020">
    <property type="entry name" value="ABC metal ion transporter"/>
    <property type="match status" value="1"/>
</dbReference>
<feature type="domain" description="ABC transporter" evidence="18">
    <location>
        <begin position="1337"/>
        <end position="1571"/>
    </location>
</feature>
<dbReference type="FunFam" id="3.40.50.300:FF:000293">
    <property type="entry name" value="ATP binding cassette subfamily C member 1"/>
    <property type="match status" value="1"/>
</dbReference>
<comment type="caution">
    <text evidence="20">The sequence shown here is derived from an EMBL/GenBank/DDBJ whole genome shotgun (WGS) entry which is preliminary data.</text>
</comment>
<organism evidence="20 21">
    <name type="scientific">Argiope bruennichi</name>
    <name type="common">Wasp spider</name>
    <name type="synonym">Aranea bruennichi</name>
    <dbReference type="NCBI Taxonomy" id="94029"/>
    <lineage>
        <taxon>Eukaryota</taxon>
        <taxon>Metazoa</taxon>
        <taxon>Ecdysozoa</taxon>
        <taxon>Arthropoda</taxon>
        <taxon>Chelicerata</taxon>
        <taxon>Arachnida</taxon>
        <taxon>Araneae</taxon>
        <taxon>Araneomorphae</taxon>
        <taxon>Entelegynae</taxon>
        <taxon>Araneoidea</taxon>
        <taxon>Araneidae</taxon>
        <taxon>Argiope</taxon>
    </lineage>
</organism>
<dbReference type="PROSITE" id="PS50893">
    <property type="entry name" value="ABC_TRANSPORTER_2"/>
    <property type="match status" value="2"/>
</dbReference>
<protein>
    <recommendedName>
        <fullName evidence="14">ABC-type glutathione-S-conjugate transporter</fullName>
        <ecNumber evidence="14">7.6.2.3</ecNumber>
    </recommendedName>
</protein>
<evidence type="ECO:0000256" key="11">
    <source>
        <dbReference type="ARBA" id="ARBA00022967"/>
    </source>
</evidence>
<feature type="transmembrane region" description="Helical" evidence="17">
    <location>
        <begin position="1145"/>
        <end position="1173"/>
    </location>
</feature>
<dbReference type="SMART" id="SM00382">
    <property type="entry name" value="AAA"/>
    <property type="match status" value="2"/>
</dbReference>
<keyword evidence="6" id="KW-0926">Vacuole</keyword>
<dbReference type="InterPro" id="IPR056227">
    <property type="entry name" value="TMD0_ABC"/>
</dbReference>
<keyword evidence="8" id="KW-0677">Repeat</keyword>
<evidence type="ECO:0000256" key="3">
    <source>
        <dbReference type="ARBA" id="ARBA00009726"/>
    </source>
</evidence>
<evidence type="ECO:0000313" key="20">
    <source>
        <dbReference type="EMBL" id="KAF8771107.1"/>
    </source>
</evidence>
<evidence type="ECO:0000256" key="14">
    <source>
        <dbReference type="ARBA" id="ARBA00024220"/>
    </source>
</evidence>
<dbReference type="FunFam" id="1.20.1560.10:FF:000001">
    <property type="entry name" value="ATP-binding cassette subfamily C member 1"/>
    <property type="match status" value="1"/>
</dbReference>
<dbReference type="GO" id="GO:0005774">
    <property type="term" value="C:vacuolar membrane"/>
    <property type="evidence" value="ECO:0007669"/>
    <property type="project" value="UniProtKB-SubCell"/>
</dbReference>
<dbReference type="EMBL" id="JABXBU010002228">
    <property type="protein sequence ID" value="KAF8771107.1"/>
    <property type="molecule type" value="Genomic_DNA"/>
</dbReference>
<evidence type="ECO:0000256" key="10">
    <source>
        <dbReference type="ARBA" id="ARBA00022840"/>
    </source>
</evidence>
<dbReference type="Gene3D" id="1.20.1560.10">
    <property type="entry name" value="ABC transporter type 1, transmembrane domain"/>
    <property type="match status" value="2"/>
</dbReference>
<dbReference type="InterPro" id="IPR027417">
    <property type="entry name" value="P-loop_NTPase"/>
</dbReference>
<dbReference type="Pfam" id="PF24357">
    <property type="entry name" value="TMD0_ABC"/>
    <property type="match status" value="1"/>
</dbReference>
<dbReference type="PROSITE" id="PS50929">
    <property type="entry name" value="ABC_TM1F"/>
    <property type="match status" value="2"/>
</dbReference>
<evidence type="ECO:0000256" key="13">
    <source>
        <dbReference type="ARBA" id="ARBA00023136"/>
    </source>
</evidence>
<dbReference type="InterPro" id="IPR003439">
    <property type="entry name" value="ABC_transporter-like_ATP-bd"/>
</dbReference>
<feature type="domain" description="ABC transmembrane type-1" evidence="19">
    <location>
        <begin position="318"/>
        <end position="599"/>
    </location>
</feature>
<keyword evidence="7 17" id="KW-0812">Transmembrane</keyword>
<dbReference type="CDD" id="cd18603">
    <property type="entry name" value="ABC_6TM_MRP1_2_3_6_D2_like"/>
    <property type="match status" value="1"/>
</dbReference>
<dbReference type="InterPro" id="IPR036640">
    <property type="entry name" value="ABC1_TM_sf"/>
</dbReference>
<sequence length="1577" mass="177204">MDQICSTEFWNWDLTWSTTTPIFTSCFIKIGLIWAPVAFFWIFAPAEIYYMIRKKRMKVPWSILNISKLIVVFLLMVLSLIDMIYQMVRFTNTDVRPVEYYTPFLIFVTMAAVAIMMLIQRRKGKITSGVIFLFSFFFCLGTAGGYYTALQKTFNENFNYDKEFETFQFSVIVLYFAFSFILFILNCFADLRAKPSQIPKRQSPEERASFISILTFWWFNPMAILGYKKPLAGEDMWELSDENKSETLQAEFNKYWMPLVQKANSHHSEVKASLSRRYSEMPNDDCTKVTISPTDYEKDIAKLSILKPILKTFGWELFFTGILKLGASVITFVNPLILDELIAFVGSNDPFWKGFVFAAGMFIAALIESFLSGQYEYRIYVIAMRIRSCIISVVYKKALVLSNSARKNFTVGEVVNLMSVDTQRVMDYVQMVNLLWSAPLQIVIAIYLLWQQLGVATLGGLAVMILMIPLNGVISVFIRNFQVKLMKDKDKRTKLMNEIMNGIKVLKLYAWENSFIKEVMNIRCMEVASLKAQAYLNGAVTFVFSSAPFLVSLASFATYVLIDSSNVLDANKAFVSLSLFNILRVPTALLPMIITFTAMFVVSLKRINKYLQGDEIDPDIIKHDPSEKDPVIIENATFSWTKEDAPALSNLNFRVKEGSLVAVVGQVGAGKSSLLSALLGDMVKWCGKVNVKGSVAYVPQQAWIQNATLRKNVLFTQPYDEKKYKTVLEACALAQDLEILPGGDMTEIGEKMRDAMCSEHIVLNEECQYERGINLSGGQKQRVSLARAVYSDADIYYLDDPLSAVDAHVGKHIFEQVIGPKGMLQKKTRILVTHRISVLPEVDTVIVLQEGRVSEMGSYKELLAKKGAFADFLIQFLQENAGDSVEEIMLPDELNLIQEIAATVGAPPELTRQLSKMSDGGSDSDSVMSKAKRGSSLSIAEGGEGLRKRTKSMFDTPDKRPGKLSREISKPGVDRRQSAKPEAAGVKLTEKESMQVGSVKSSVYFDYIKSYGYWNFFWTFICYILSNGFSVGSSLWLSVWSNDSLNPETAKDTHLRDVRLGVYSGLGGGEIVFTLITSILMNLACLRAAKILHDGMLEHVMRAPMSFFDTTPLGRILNRFSKDIDTVDVTIRFNIRMVFIQGFRALGAVIVICLETPLFLVACLPLVILYYFLQKFYIPTSRQLKRLESTTRSPVYSHFSETVTGASSIRAYEASNQFMRHSNNLVDINNESYYPSLGASRWLSIRLEFLGYTIVFLSALFAVFLRDTLSPGIAGLAVSYALQVTGILNMLVRATADVETNIVAVERCIEYTNTPVEAEWNNRETKPDPAWPQEGQINFDHYSTRYREGLELVLKDISCVIKPNERCGIVGRTGAGKSSLTLALFRIIEAAGGKICIDGIHIAKLGLHDLRNKLTIIPQDPVLFTGTLRTNLDPFGAYNDTALWQSLEQAHLKNFVSALEKGLEHEVSEGGENLSVGQRQLVCLARALLRKTKVLILDEATAAVDVETDELIQSTIRTQFSDCTVITIAHRLNTIMDYDKVIVLSKGEIVEMDKPEDLLKNENSVFYSMAKDAGLVN</sequence>
<feature type="transmembrane region" description="Helical" evidence="17">
    <location>
        <begin position="535"/>
        <end position="562"/>
    </location>
</feature>
<evidence type="ECO:0000256" key="8">
    <source>
        <dbReference type="ARBA" id="ARBA00022737"/>
    </source>
</evidence>
<feature type="compositionally biased region" description="Low complexity" evidence="16">
    <location>
        <begin position="915"/>
        <end position="929"/>
    </location>
</feature>
<evidence type="ECO:0000256" key="6">
    <source>
        <dbReference type="ARBA" id="ARBA00022554"/>
    </source>
</evidence>
<dbReference type="GO" id="GO:0005524">
    <property type="term" value="F:ATP binding"/>
    <property type="evidence" value="ECO:0007669"/>
    <property type="project" value="UniProtKB-KW"/>
</dbReference>
<feature type="transmembrane region" description="Helical" evidence="17">
    <location>
        <begin position="1060"/>
        <end position="1086"/>
    </location>
</feature>
<comment type="subcellular location">
    <subcellularLocation>
        <location evidence="2">Cell membrane</location>
        <topology evidence="2">Multi-pass membrane protein</topology>
    </subcellularLocation>
    <subcellularLocation>
        <location evidence="1">Vacuole membrane</location>
        <topology evidence="1">Multi-pass membrane protein</topology>
    </subcellularLocation>
</comment>
<feature type="transmembrane region" description="Helical" evidence="17">
    <location>
        <begin position="167"/>
        <end position="188"/>
    </location>
</feature>
<feature type="transmembrane region" description="Helical" evidence="17">
    <location>
        <begin position="22"/>
        <end position="44"/>
    </location>
</feature>
<keyword evidence="5" id="KW-1003">Cell membrane</keyword>
<evidence type="ECO:0000256" key="2">
    <source>
        <dbReference type="ARBA" id="ARBA00004651"/>
    </source>
</evidence>
<dbReference type="NCBIfam" id="TIGR00957">
    <property type="entry name" value="MRP_assoc_pro"/>
    <property type="match status" value="1"/>
</dbReference>
<evidence type="ECO:0000256" key="12">
    <source>
        <dbReference type="ARBA" id="ARBA00022989"/>
    </source>
</evidence>
<reference evidence="20" key="1">
    <citation type="journal article" date="2020" name="bioRxiv">
        <title>Chromosome-level reference genome of the European wasp spider Argiope bruennichi: a resource for studies on range expansion and evolutionary adaptation.</title>
        <authorList>
            <person name="Sheffer M.M."/>
            <person name="Hoppe A."/>
            <person name="Krehenwinkel H."/>
            <person name="Uhl G."/>
            <person name="Kuss A.W."/>
            <person name="Jensen L."/>
            <person name="Jensen C."/>
            <person name="Gillespie R.G."/>
            <person name="Hoff K.J."/>
            <person name="Prost S."/>
        </authorList>
    </citation>
    <scope>NUCLEOTIDE SEQUENCE</scope>
</reference>
<keyword evidence="10" id="KW-0067">ATP-binding</keyword>
<dbReference type="EC" id="7.6.2.3" evidence="14"/>
<feature type="transmembrane region" description="Helical" evidence="17">
    <location>
        <begin position="456"/>
        <end position="478"/>
    </location>
</feature>
<evidence type="ECO:0000256" key="16">
    <source>
        <dbReference type="SAM" id="MobiDB-lite"/>
    </source>
</evidence>
<dbReference type="Gene3D" id="3.40.50.300">
    <property type="entry name" value="P-loop containing nucleotide triphosphate hydrolases"/>
    <property type="match status" value="2"/>
</dbReference>
<feature type="transmembrane region" description="Helical" evidence="17">
    <location>
        <begin position="1016"/>
        <end position="1040"/>
    </location>
</feature>
<gene>
    <name evidence="20" type="ORF">HNY73_018561</name>
</gene>
<dbReference type="Pfam" id="PF00005">
    <property type="entry name" value="ABC_tran"/>
    <property type="match status" value="2"/>
</dbReference>
<feature type="domain" description="ABC transmembrane type-1" evidence="19">
    <location>
        <begin position="1017"/>
        <end position="1300"/>
    </location>
</feature>
<dbReference type="PANTHER" id="PTHR24223:SF443">
    <property type="entry name" value="MULTIDRUG-RESISTANCE LIKE PROTEIN 1, ISOFORM I"/>
    <property type="match status" value="1"/>
</dbReference>
<keyword evidence="21" id="KW-1185">Reference proteome</keyword>
<dbReference type="InterPro" id="IPR011527">
    <property type="entry name" value="ABC1_TM_dom"/>
</dbReference>
<evidence type="ECO:0000256" key="9">
    <source>
        <dbReference type="ARBA" id="ARBA00022741"/>
    </source>
</evidence>
<keyword evidence="11" id="KW-1278">Translocase</keyword>
<dbReference type="CDD" id="cd03244">
    <property type="entry name" value="ABCC_MRP_domain2"/>
    <property type="match status" value="1"/>
</dbReference>
<comment type="similarity">
    <text evidence="3">Belongs to the ABC transporter superfamily. ABCC family. Conjugate transporter (TC 3.A.1.208) subfamily.</text>
</comment>
<dbReference type="SUPFAM" id="SSF90123">
    <property type="entry name" value="ABC transporter transmembrane region"/>
    <property type="match status" value="2"/>
</dbReference>